<keyword evidence="7" id="KW-0472">Membrane</keyword>
<evidence type="ECO:0000256" key="6">
    <source>
        <dbReference type="ARBA" id="ARBA00022840"/>
    </source>
</evidence>
<keyword evidence="2 9" id="KW-0723">Serine/threonine-protein kinase</keyword>
<dbReference type="GO" id="GO:0004674">
    <property type="term" value="F:protein serine/threonine kinase activity"/>
    <property type="evidence" value="ECO:0007669"/>
    <property type="project" value="UniProtKB-KW"/>
</dbReference>
<dbReference type="SUPFAM" id="SSF56112">
    <property type="entry name" value="Protein kinase-like (PK-like)"/>
    <property type="match status" value="1"/>
</dbReference>
<feature type="domain" description="Protein kinase" evidence="8">
    <location>
        <begin position="9"/>
        <end position="272"/>
    </location>
</feature>
<evidence type="ECO:0000313" key="9">
    <source>
        <dbReference type="EMBL" id="MCF8590393.1"/>
    </source>
</evidence>
<evidence type="ECO:0000256" key="4">
    <source>
        <dbReference type="ARBA" id="ARBA00022741"/>
    </source>
</evidence>
<gene>
    <name evidence="9" type="ORF">L5G33_18205</name>
</gene>
<evidence type="ECO:0000256" key="1">
    <source>
        <dbReference type="ARBA" id="ARBA00012513"/>
    </source>
</evidence>
<evidence type="ECO:0000256" key="5">
    <source>
        <dbReference type="ARBA" id="ARBA00022777"/>
    </source>
</evidence>
<dbReference type="InterPro" id="IPR000719">
    <property type="entry name" value="Prot_kinase_dom"/>
</dbReference>
<dbReference type="InterPro" id="IPR011009">
    <property type="entry name" value="Kinase-like_dom_sf"/>
</dbReference>
<keyword evidence="7" id="KW-1133">Transmembrane helix</keyword>
<feature type="transmembrane region" description="Helical" evidence="7">
    <location>
        <begin position="306"/>
        <end position="330"/>
    </location>
</feature>
<dbReference type="CDD" id="cd14014">
    <property type="entry name" value="STKc_PknB_like"/>
    <property type="match status" value="1"/>
</dbReference>
<dbReference type="PANTHER" id="PTHR43289">
    <property type="entry name" value="MITOGEN-ACTIVATED PROTEIN KINASE KINASE KINASE 20-RELATED"/>
    <property type="match status" value="1"/>
</dbReference>
<comment type="caution">
    <text evidence="9">The sequence shown here is derived from an EMBL/GenBank/DDBJ whole genome shotgun (WGS) entry which is preliminary data.</text>
</comment>
<dbReference type="EC" id="2.7.11.1" evidence="1"/>
<protein>
    <recommendedName>
        <fullName evidence="1">non-specific serine/threonine protein kinase</fullName>
        <ecNumber evidence="1">2.7.11.1</ecNumber>
    </recommendedName>
</protein>
<dbReference type="RefSeq" id="WP_236999581.1">
    <property type="nucleotide sequence ID" value="NZ_JAKKOR010000013.1"/>
</dbReference>
<evidence type="ECO:0000313" key="10">
    <source>
        <dbReference type="Proteomes" id="UP001200110"/>
    </source>
</evidence>
<evidence type="ECO:0000256" key="3">
    <source>
        <dbReference type="ARBA" id="ARBA00022679"/>
    </source>
</evidence>
<keyword evidence="6" id="KW-0067">ATP-binding</keyword>
<name>A0ABS9IXU0_9ACTN</name>
<proteinExistence type="predicted"/>
<evidence type="ECO:0000256" key="2">
    <source>
        <dbReference type="ARBA" id="ARBA00022527"/>
    </source>
</evidence>
<sequence>MSVTEIAGYRVLRLLGAGGMGQVFLAEHPRLPRHDAVKLLDAGVSRSDDFKERFRREADVLAQLSHPNIVTLYDRGEVDGRLWISMEYVAGTDAAEMVAKRGPLDRELVLALVGGAGAALDHAWRKRRVTHRDVKPANILVGLDESDGDARIESVKLADFGIAKAAGEATSLTATGLTVGTMQYTSPEAIEGRELNNRADVYSLGCTAFHLLTGRPPYSGSSITALLSAHLHQAPPRVNDVAPSVDAVFAKVLAKDPALRYASCGEFVDDLARALDGGAGPAFDRTLTAASMPPGDVARGEKNRTAVYAVATLAVVLAVGVAAALGVYIARDDGSPATDAAPVTSSSQPTRVTRTVTAPATSTTAAAVPEGTWTPEEALPVTTTEDAVPYEGKPCGPDEFGATSDDGTLRCSALEGGWVDTTHEGHATVQFGAPCSEPGARARVTATERIVTCRAAASGGSYSWQD</sequence>
<dbReference type="SMART" id="SM00220">
    <property type="entry name" value="S_TKc"/>
    <property type="match status" value="1"/>
</dbReference>
<keyword evidence="5 9" id="KW-0418">Kinase</keyword>
<keyword evidence="3" id="KW-0808">Transferase</keyword>
<organism evidence="9 10">
    <name type="scientific">Gordonia liuliyuniae</name>
    <dbReference type="NCBI Taxonomy" id="2911517"/>
    <lineage>
        <taxon>Bacteria</taxon>
        <taxon>Bacillati</taxon>
        <taxon>Actinomycetota</taxon>
        <taxon>Actinomycetes</taxon>
        <taxon>Mycobacteriales</taxon>
        <taxon>Gordoniaceae</taxon>
        <taxon>Gordonia</taxon>
    </lineage>
</organism>
<dbReference type="Proteomes" id="UP001200110">
    <property type="component" value="Unassembled WGS sequence"/>
</dbReference>
<keyword evidence="7" id="KW-0812">Transmembrane</keyword>
<accession>A0ABS9IXU0</accession>
<dbReference type="EMBL" id="JAKKOR010000013">
    <property type="protein sequence ID" value="MCF8590393.1"/>
    <property type="molecule type" value="Genomic_DNA"/>
</dbReference>
<evidence type="ECO:0000256" key="7">
    <source>
        <dbReference type="SAM" id="Phobius"/>
    </source>
</evidence>
<dbReference type="Gene3D" id="1.10.510.10">
    <property type="entry name" value="Transferase(Phosphotransferase) domain 1"/>
    <property type="match status" value="1"/>
</dbReference>
<keyword evidence="4" id="KW-0547">Nucleotide-binding</keyword>
<keyword evidence="10" id="KW-1185">Reference proteome</keyword>
<evidence type="ECO:0000259" key="8">
    <source>
        <dbReference type="PROSITE" id="PS50011"/>
    </source>
</evidence>
<dbReference type="Pfam" id="PF00069">
    <property type="entry name" value="Pkinase"/>
    <property type="match status" value="1"/>
</dbReference>
<reference evidence="9 10" key="1">
    <citation type="submission" date="2022-01" db="EMBL/GenBank/DDBJ databases">
        <authorList>
            <person name="Huang Y."/>
        </authorList>
    </citation>
    <scope>NUCLEOTIDE SEQUENCE [LARGE SCALE GENOMIC DNA]</scope>
    <source>
        <strain evidence="9 10">HY366</strain>
    </source>
</reference>
<dbReference type="PROSITE" id="PS00108">
    <property type="entry name" value="PROTEIN_KINASE_ST"/>
    <property type="match status" value="1"/>
</dbReference>
<dbReference type="InterPro" id="IPR008271">
    <property type="entry name" value="Ser/Thr_kinase_AS"/>
</dbReference>
<dbReference type="PROSITE" id="PS50011">
    <property type="entry name" value="PROTEIN_KINASE_DOM"/>
    <property type="match status" value="1"/>
</dbReference>
<dbReference type="Gene3D" id="3.30.200.20">
    <property type="entry name" value="Phosphorylase Kinase, domain 1"/>
    <property type="match status" value="1"/>
</dbReference>
<dbReference type="PANTHER" id="PTHR43289:SF6">
    <property type="entry name" value="SERINE_THREONINE-PROTEIN KINASE NEKL-3"/>
    <property type="match status" value="1"/>
</dbReference>